<gene>
    <name evidence="1" type="ORF">AR438_00620</name>
</gene>
<name>A0A0Q3HVW5_9FLAO</name>
<dbReference type="EMBL" id="LLYZ01000002">
    <property type="protein sequence ID" value="KQK26757.1"/>
    <property type="molecule type" value="Genomic_DNA"/>
</dbReference>
<dbReference type="OrthoDB" id="1441565at2"/>
<dbReference type="STRING" id="452084.AR438_00620"/>
<evidence type="ECO:0000313" key="1">
    <source>
        <dbReference type="EMBL" id="KQK26757.1"/>
    </source>
</evidence>
<accession>A0A0Q3HVW5</accession>
<evidence type="ECO:0000313" key="2">
    <source>
        <dbReference type="Proteomes" id="UP000051682"/>
    </source>
</evidence>
<dbReference type="AlphaFoldDB" id="A0A0Q3HVW5"/>
<reference evidence="1 2" key="1">
    <citation type="submission" date="2015-10" db="EMBL/GenBank/DDBJ databases">
        <title>Chryseobacterium aquaticum genome.</title>
        <authorList>
            <person name="Newman J.D."/>
            <person name="Ferguson M.B."/>
            <person name="Miller J.R."/>
        </authorList>
    </citation>
    <scope>NUCLEOTIDE SEQUENCE [LARGE SCALE GENOMIC DNA]</scope>
    <source>
        <strain evidence="1 2">KCTC 12483</strain>
    </source>
</reference>
<proteinExistence type="predicted"/>
<dbReference type="RefSeq" id="WP_056010671.1">
    <property type="nucleotide sequence ID" value="NZ_LLYZ01000002.1"/>
</dbReference>
<sequence length="225" mass="25603">MKNFVTTIFVFVVQFIFAQNVYLTKVEKTNENTDKFLYHIKEEINEALFLGEIEVQGFSKDDAAVFSQIYKKAKEIGANSFSLIPFETIDGSSRKFDAAHYKLKLYYLPSDKLSNEEGNLYVFASSSKDQKISINRKDYILSPRTYLKILLVSGEVYTISTKKLLGSTIKIQKNSKNSDQYYQVSSARLGNSAQNDGTLHLKSGDIVGLEKSFAQFLKTIYQQTK</sequence>
<dbReference type="Proteomes" id="UP000051682">
    <property type="component" value="Unassembled WGS sequence"/>
</dbReference>
<organism evidence="1 2">
    <name type="scientific">Chryseobacterium aquaticum</name>
    <dbReference type="NCBI Taxonomy" id="452084"/>
    <lineage>
        <taxon>Bacteria</taxon>
        <taxon>Pseudomonadati</taxon>
        <taxon>Bacteroidota</taxon>
        <taxon>Flavobacteriia</taxon>
        <taxon>Flavobacteriales</taxon>
        <taxon>Weeksellaceae</taxon>
        <taxon>Chryseobacterium group</taxon>
        <taxon>Chryseobacterium</taxon>
    </lineage>
</organism>
<comment type="caution">
    <text evidence="1">The sequence shown here is derived from an EMBL/GenBank/DDBJ whole genome shotgun (WGS) entry which is preliminary data.</text>
</comment>
<protein>
    <submittedName>
        <fullName evidence="1">Molecular chaperone GroES</fullName>
    </submittedName>
</protein>
<keyword evidence="2" id="KW-1185">Reference proteome</keyword>